<evidence type="ECO:0000313" key="3">
    <source>
        <dbReference type="EMBL" id="SJZ38459.1"/>
    </source>
</evidence>
<keyword evidence="4" id="KW-1185">Reference proteome</keyword>
<dbReference type="PROSITE" id="PS51482">
    <property type="entry name" value="DEGV"/>
    <property type="match status" value="1"/>
</dbReference>
<comment type="function">
    <text evidence="1">May bind long-chain fatty acids, such as palmitate, and may play a role in lipid transport or fatty acid metabolism.</text>
</comment>
<sequence>MKIAYIVDSTAGLKDELKQHPDVNVLNLTINFSNGDVYEDSTENSKVKAFYQRLKEEKQLPTTAQPSLGEYYQLMDQLIANNYQAVIVINLSSQLSGTFQTSQMVLNEYSDRLKVTAIDSKGTSVVIENMLEQALEMQNMGLTFEEINEKLNWLAEESHIYMVIEDLNNLVKSGRLSSANAFLGSLLQIKPLLEFTDTGAVQVIEKIRTEKKVYKRWEEIVENALQKFPNGIHLRFAHGDAYEAVAAVQEKMKKKFPQIKSFGIGYLTPVVGVHGGNGVKGMAIIPDAIN</sequence>
<evidence type="ECO:0000256" key="1">
    <source>
        <dbReference type="ARBA" id="ARBA00003238"/>
    </source>
</evidence>
<accession>A0A1T4K7R8</accession>
<dbReference type="PANTHER" id="PTHR33434:SF2">
    <property type="entry name" value="FATTY ACID-BINDING PROTEIN TM_1468"/>
    <property type="match status" value="1"/>
</dbReference>
<dbReference type="RefSeq" id="WP_078755414.1">
    <property type="nucleotide sequence ID" value="NZ_FUWO01000004.1"/>
</dbReference>
<dbReference type="InterPro" id="IPR043168">
    <property type="entry name" value="DegV_C"/>
</dbReference>
<dbReference type="Gene3D" id="3.30.1180.10">
    <property type="match status" value="1"/>
</dbReference>
<dbReference type="Gene3D" id="3.40.50.10170">
    <property type="match status" value="1"/>
</dbReference>
<organism evidence="3 4">
    <name type="scientific">Globicatella sulfidifaciens DSM 15739</name>
    <dbReference type="NCBI Taxonomy" id="1121925"/>
    <lineage>
        <taxon>Bacteria</taxon>
        <taxon>Bacillati</taxon>
        <taxon>Bacillota</taxon>
        <taxon>Bacilli</taxon>
        <taxon>Lactobacillales</taxon>
        <taxon>Aerococcaceae</taxon>
        <taxon>Globicatella</taxon>
    </lineage>
</organism>
<dbReference type="OrthoDB" id="9775494at2"/>
<keyword evidence="2" id="KW-0446">Lipid-binding</keyword>
<dbReference type="STRING" id="1121925.SAMN02746011_00589"/>
<dbReference type="AlphaFoldDB" id="A0A1T4K7R8"/>
<evidence type="ECO:0000313" key="4">
    <source>
        <dbReference type="Proteomes" id="UP000189941"/>
    </source>
</evidence>
<dbReference type="GO" id="GO:0008289">
    <property type="term" value="F:lipid binding"/>
    <property type="evidence" value="ECO:0007669"/>
    <property type="project" value="UniProtKB-KW"/>
</dbReference>
<dbReference type="InterPro" id="IPR003797">
    <property type="entry name" value="DegV"/>
</dbReference>
<name>A0A1T4K7R8_9LACT</name>
<dbReference type="NCBIfam" id="TIGR00762">
    <property type="entry name" value="DegV"/>
    <property type="match status" value="1"/>
</dbReference>
<gene>
    <name evidence="3" type="ORF">SAMN02746011_00589</name>
</gene>
<dbReference type="InterPro" id="IPR050270">
    <property type="entry name" value="DegV_domain_contain"/>
</dbReference>
<dbReference type="SUPFAM" id="SSF82549">
    <property type="entry name" value="DAK1/DegV-like"/>
    <property type="match status" value="1"/>
</dbReference>
<proteinExistence type="predicted"/>
<evidence type="ECO:0000256" key="2">
    <source>
        <dbReference type="ARBA" id="ARBA00023121"/>
    </source>
</evidence>
<dbReference type="Pfam" id="PF02645">
    <property type="entry name" value="DegV"/>
    <property type="match status" value="1"/>
</dbReference>
<protein>
    <submittedName>
        <fullName evidence="3">EDD domain protein, DegV family</fullName>
    </submittedName>
</protein>
<dbReference type="Proteomes" id="UP000189941">
    <property type="component" value="Unassembled WGS sequence"/>
</dbReference>
<dbReference type="EMBL" id="FUWO01000004">
    <property type="protein sequence ID" value="SJZ38459.1"/>
    <property type="molecule type" value="Genomic_DNA"/>
</dbReference>
<dbReference type="PANTHER" id="PTHR33434">
    <property type="entry name" value="DEGV DOMAIN-CONTAINING PROTEIN DR_1986-RELATED"/>
    <property type="match status" value="1"/>
</dbReference>
<reference evidence="4" key="1">
    <citation type="submission" date="2017-02" db="EMBL/GenBank/DDBJ databases">
        <authorList>
            <person name="Varghese N."/>
            <person name="Submissions S."/>
        </authorList>
    </citation>
    <scope>NUCLEOTIDE SEQUENCE [LARGE SCALE GENOMIC DNA]</scope>
    <source>
        <strain evidence="4">DSM 15739</strain>
    </source>
</reference>